<dbReference type="EMBL" id="CP065383">
    <property type="protein sequence ID" value="QPM67152.1"/>
    <property type="molecule type" value="Genomic_DNA"/>
</dbReference>
<dbReference type="GO" id="GO:0008270">
    <property type="term" value="F:zinc ion binding"/>
    <property type="evidence" value="ECO:0007669"/>
    <property type="project" value="InterPro"/>
</dbReference>
<dbReference type="KEGG" id="alam:RT761_00344"/>
<dbReference type="PANTHER" id="PTHR43161">
    <property type="entry name" value="SORBITOL DEHYDROGENASE"/>
    <property type="match status" value="1"/>
</dbReference>
<dbReference type="InterPro" id="IPR013149">
    <property type="entry name" value="ADH-like_C"/>
</dbReference>
<feature type="domain" description="Enoyl reductase (ER)" evidence="7">
    <location>
        <begin position="12"/>
        <end position="345"/>
    </location>
</feature>
<evidence type="ECO:0000256" key="1">
    <source>
        <dbReference type="ARBA" id="ARBA00001947"/>
    </source>
</evidence>
<dbReference type="Gene3D" id="3.40.50.720">
    <property type="entry name" value="NAD(P)-binding Rossmann-like Domain"/>
    <property type="match status" value="1"/>
</dbReference>
<keyword evidence="9" id="KW-1185">Reference proteome</keyword>
<keyword evidence="4 6" id="KW-0862">Zinc</keyword>
<accession>A0A7T1AJN9</accession>
<evidence type="ECO:0000256" key="3">
    <source>
        <dbReference type="ARBA" id="ARBA00022723"/>
    </source>
</evidence>
<evidence type="ECO:0000256" key="4">
    <source>
        <dbReference type="ARBA" id="ARBA00022833"/>
    </source>
</evidence>
<dbReference type="InterPro" id="IPR045306">
    <property type="entry name" value="SDH-like"/>
</dbReference>
<dbReference type="Gene3D" id="3.90.180.10">
    <property type="entry name" value="Medium-chain alcohol dehydrogenases, catalytic domain"/>
    <property type="match status" value="1"/>
</dbReference>
<comment type="similarity">
    <text evidence="2 6">Belongs to the zinc-containing alcohol dehydrogenase family.</text>
</comment>
<evidence type="ECO:0000256" key="5">
    <source>
        <dbReference type="ARBA" id="ARBA00023002"/>
    </source>
</evidence>
<dbReference type="EC" id="1.1.1.14" evidence="8"/>
<evidence type="ECO:0000256" key="2">
    <source>
        <dbReference type="ARBA" id="ARBA00008072"/>
    </source>
</evidence>
<protein>
    <submittedName>
        <fullName evidence="8">Sorbitol dehydrogenase</fullName>
        <ecNumber evidence="8">1.1.1.14</ecNumber>
    </submittedName>
</protein>
<dbReference type="Pfam" id="PF00107">
    <property type="entry name" value="ADH_zinc_N"/>
    <property type="match status" value="1"/>
</dbReference>
<dbReference type="AlphaFoldDB" id="A0A7T1AJN9"/>
<reference evidence="8 9" key="1">
    <citation type="journal article" date="2021" name="Nat. Commun.">
        <title>Isolation of a member of the candidate phylum Atribacteria reveals a unique cell membrane structure.</title>
        <authorList>
            <person name="Taiki K."/>
            <person name="Nobu M.K."/>
            <person name="Kusada H."/>
            <person name="Meng X.-Y."/>
            <person name="Hosoki N."/>
            <person name="Uematsu K."/>
            <person name="Yoshioka H."/>
            <person name="Kamagata Y."/>
            <person name="Tamaki H."/>
        </authorList>
    </citation>
    <scope>NUCLEOTIDE SEQUENCE [LARGE SCALE GENOMIC DNA]</scope>
    <source>
        <strain evidence="8 9">RT761</strain>
    </source>
</reference>
<dbReference type="PROSITE" id="PS00059">
    <property type="entry name" value="ADH_ZINC"/>
    <property type="match status" value="1"/>
</dbReference>
<dbReference type="Pfam" id="PF08240">
    <property type="entry name" value="ADH_N"/>
    <property type="match status" value="1"/>
</dbReference>
<dbReference type="InterPro" id="IPR002328">
    <property type="entry name" value="ADH_Zn_CS"/>
</dbReference>
<dbReference type="GO" id="GO:0003939">
    <property type="term" value="F:L-iditol 2-dehydrogenase (NAD+) activity"/>
    <property type="evidence" value="ECO:0007669"/>
    <property type="project" value="UniProtKB-EC"/>
</dbReference>
<dbReference type="SMART" id="SM00829">
    <property type="entry name" value="PKS_ER"/>
    <property type="match status" value="1"/>
</dbReference>
<dbReference type="InterPro" id="IPR011032">
    <property type="entry name" value="GroES-like_sf"/>
</dbReference>
<dbReference type="InterPro" id="IPR013154">
    <property type="entry name" value="ADH-like_N"/>
</dbReference>
<evidence type="ECO:0000313" key="8">
    <source>
        <dbReference type="EMBL" id="QPM67152.1"/>
    </source>
</evidence>
<evidence type="ECO:0000256" key="6">
    <source>
        <dbReference type="RuleBase" id="RU361277"/>
    </source>
</evidence>
<evidence type="ECO:0000259" key="7">
    <source>
        <dbReference type="SMART" id="SM00829"/>
    </source>
</evidence>
<dbReference type="PANTHER" id="PTHR43161:SF9">
    <property type="entry name" value="SORBITOL DEHYDROGENASE"/>
    <property type="match status" value="1"/>
</dbReference>
<keyword evidence="3 6" id="KW-0479">Metal-binding</keyword>
<dbReference type="Proteomes" id="UP000594463">
    <property type="component" value="Chromosome"/>
</dbReference>
<keyword evidence="5 8" id="KW-0560">Oxidoreductase</keyword>
<organism evidence="8 9">
    <name type="scientific">Atribacter laminatus</name>
    <dbReference type="NCBI Taxonomy" id="2847778"/>
    <lineage>
        <taxon>Bacteria</taxon>
        <taxon>Pseudomonadati</taxon>
        <taxon>Atribacterota</taxon>
        <taxon>Atribacteria</taxon>
        <taxon>Atribacterales</taxon>
        <taxon>Atribacteraceae</taxon>
        <taxon>Atribacter</taxon>
    </lineage>
</organism>
<dbReference type="SUPFAM" id="SSF51735">
    <property type="entry name" value="NAD(P)-binding Rossmann-fold domains"/>
    <property type="match status" value="1"/>
</dbReference>
<dbReference type="InterPro" id="IPR036291">
    <property type="entry name" value="NAD(P)-bd_dom_sf"/>
</dbReference>
<dbReference type="SUPFAM" id="SSF50129">
    <property type="entry name" value="GroES-like"/>
    <property type="match status" value="1"/>
</dbReference>
<dbReference type="InterPro" id="IPR020843">
    <property type="entry name" value="ER"/>
</dbReference>
<dbReference type="RefSeq" id="WP_218112374.1">
    <property type="nucleotide sequence ID" value="NZ_CP065383.1"/>
</dbReference>
<name>A0A7T1AJN9_ATRLM</name>
<comment type="cofactor">
    <cofactor evidence="1 6">
        <name>Zn(2+)</name>
        <dbReference type="ChEBI" id="CHEBI:29105"/>
    </cofactor>
</comment>
<proteinExistence type="inferred from homology"/>
<evidence type="ECO:0000313" key="9">
    <source>
        <dbReference type="Proteomes" id="UP000594463"/>
    </source>
</evidence>
<dbReference type="CDD" id="cd05285">
    <property type="entry name" value="sorbitol_DH"/>
    <property type="match status" value="1"/>
</dbReference>
<gene>
    <name evidence="8" type="primary">gutB_1</name>
    <name evidence="8" type="ORF">RT761_00344</name>
</gene>
<sequence>MSQQMKAAVMKGIKKVEIENIPIPKPKEDEVLVRIKSVGVCGSDVHYFIEGRIGDYIVKPPFILGHECSGEVVEIGAGVKDLKPGDRVTMEPGIPCGKCENCRVGRYNLCPDVIFWATPPIDGAFCEYVTHPAGFTYPIADQVSFEEAALVEPLSVGMYATRRARVEPGQTALVLGSGTIGLVTIESLLARGITKVIAVDVVDMRLQKAKELGAFHTINSQKEDVVKTVQDLTGNKGVHVVFETAGSVATTQMTAEVTKRGGRVVLIGLPSQSEFNFNIIKTIDKELNIIGIFRYANAYPGCVDLLNSGRVDLKSLITHRFPLEKSQEALLFAHEHKAESIKVVVNM</sequence>